<dbReference type="InterPro" id="IPR031627">
    <property type="entry name" value="PDZK1IP1/SMIM24"/>
</dbReference>
<evidence type="ECO:0000256" key="3">
    <source>
        <dbReference type="ARBA" id="ARBA00022989"/>
    </source>
</evidence>
<evidence type="ECO:0008006" key="10">
    <source>
        <dbReference type="Google" id="ProtNLM"/>
    </source>
</evidence>
<evidence type="ECO:0000256" key="6">
    <source>
        <dbReference type="SAM" id="Phobius"/>
    </source>
</evidence>
<feature type="signal peptide" evidence="7">
    <location>
        <begin position="1"/>
        <end position="19"/>
    </location>
</feature>
<feature type="transmembrane region" description="Helical" evidence="6">
    <location>
        <begin position="35"/>
        <end position="57"/>
    </location>
</feature>
<gene>
    <name evidence="8" type="ORF">SPARVUS_LOCUS1154062</name>
</gene>
<protein>
    <recommendedName>
        <fullName evidence="10">PDZK1-interacting protein 1</fullName>
    </recommendedName>
</protein>
<keyword evidence="2 6" id="KW-0812">Transmembrane</keyword>
<evidence type="ECO:0000256" key="2">
    <source>
        <dbReference type="ARBA" id="ARBA00022692"/>
    </source>
</evidence>
<keyword evidence="4 6" id="KW-0472">Membrane</keyword>
<keyword evidence="7" id="KW-0732">Signal</keyword>
<dbReference type="EMBL" id="CATNWA010000489">
    <property type="protein sequence ID" value="CAI9537115.1"/>
    <property type="molecule type" value="Genomic_DNA"/>
</dbReference>
<dbReference type="PANTHER" id="PTHR15296:SF1">
    <property type="entry name" value="PDZK1 INTERACTING PROTEIN 1"/>
    <property type="match status" value="1"/>
</dbReference>
<evidence type="ECO:0000313" key="9">
    <source>
        <dbReference type="Proteomes" id="UP001162483"/>
    </source>
</evidence>
<sequence length="115" mass="12855">MVSLKLIFLLLFSLGHVSCQSGGNQEVRKIPQWGTGLIAVTVFLFLVLVVYVANIFWNKRSKSNLESFSMGKFEDGVIPNGSTGRYVTKSSDNEQIRHAYENPIQVTDNELSTPM</sequence>
<evidence type="ECO:0000256" key="4">
    <source>
        <dbReference type="ARBA" id="ARBA00023136"/>
    </source>
</evidence>
<organism evidence="8 9">
    <name type="scientific">Staurois parvus</name>
    <dbReference type="NCBI Taxonomy" id="386267"/>
    <lineage>
        <taxon>Eukaryota</taxon>
        <taxon>Metazoa</taxon>
        <taxon>Chordata</taxon>
        <taxon>Craniata</taxon>
        <taxon>Vertebrata</taxon>
        <taxon>Euteleostomi</taxon>
        <taxon>Amphibia</taxon>
        <taxon>Batrachia</taxon>
        <taxon>Anura</taxon>
        <taxon>Neobatrachia</taxon>
        <taxon>Ranoidea</taxon>
        <taxon>Ranidae</taxon>
        <taxon>Staurois</taxon>
    </lineage>
</organism>
<evidence type="ECO:0000313" key="8">
    <source>
        <dbReference type="EMBL" id="CAI9537115.1"/>
    </source>
</evidence>
<keyword evidence="3 6" id="KW-1133">Transmembrane helix</keyword>
<accession>A0ABN9AS97</accession>
<evidence type="ECO:0000256" key="7">
    <source>
        <dbReference type="SAM" id="SignalP"/>
    </source>
</evidence>
<reference evidence="8" key="1">
    <citation type="submission" date="2023-05" db="EMBL/GenBank/DDBJ databases">
        <authorList>
            <person name="Stuckert A."/>
        </authorList>
    </citation>
    <scope>NUCLEOTIDE SEQUENCE</scope>
</reference>
<comment type="similarity">
    <text evidence="5">Belongs to the PDZK1-interacting protein 1/SMIM24 family.</text>
</comment>
<dbReference type="Pfam" id="PF15807">
    <property type="entry name" value="MAP17"/>
    <property type="match status" value="1"/>
</dbReference>
<dbReference type="PANTHER" id="PTHR15296">
    <property type="entry name" value="MEMBRANE-ASSOCIATED PROTEIN MAP17"/>
    <property type="match status" value="1"/>
</dbReference>
<proteinExistence type="inferred from homology"/>
<feature type="chain" id="PRO_5046223246" description="PDZK1-interacting protein 1" evidence="7">
    <location>
        <begin position="20"/>
        <end position="115"/>
    </location>
</feature>
<evidence type="ECO:0000256" key="1">
    <source>
        <dbReference type="ARBA" id="ARBA00004167"/>
    </source>
</evidence>
<comment type="subcellular location">
    <subcellularLocation>
        <location evidence="1">Membrane</location>
        <topology evidence="1">Single-pass membrane protein</topology>
    </subcellularLocation>
</comment>
<keyword evidence="9" id="KW-1185">Reference proteome</keyword>
<dbReference type="Proteomes" id="UP001162483">
    <property type="component" value="Unassembled WGS sequence"/>
</dbReference>
<name>A0ABN9AS97_9NEOB</name>
<comment type="caution">
    <text evidence="8">The sequence shown here is derived from an EMBL/GenBank/DDBJ whole genome shotgun (WGS) entry which is preliminary data.</text>
</comment>
<evidence type="ECO:0000256" key="5">
    <source>
        <dbReference type="ARBA" id="ARBA00049650"/>
    </source>
</evidence>